<dbReference type="AlphaFoldDB" id="A0ABD3JZT9"/>
<dbReference type="PROSITE" id="PS51257">
    <property type="entry name" value="PROKAR_LIPOPROTEIN"/>
    <property type="match status" value="1"/>
</dbReference>
<protein>
    <recommendedName>
        <fullName evidence="10">Wax synthase domain-containing protein</fullName>
    </recommendedName>
</protein>
<evidence type="ECO:0000256" key="4">
    <source>
        <dbReference type="ARBA" id="ARBA00022692"/>
    </source>
</evidence>
<keyword evidence="12" id="KW-1185">Reference proteome</keyword>
<feature type="transmembrane region" description="Helical" evidence="9">
    <location>
        <begin position="6"/>
        <end position="24"/>
    </location>
</feature>
<feature type="transmembrane region" description="Helical" evidence="9">
    <location>
        <begin position="236"/>
        <end position="262"/>
    </location>
</feature>
<evidence type="ECO:0000313" key="11">
    <source>
        <dbReference type="EMBL" id="KAL3733396.1"/>
    </source>
</evidence>
<keyword evidence="6" id="KW-0443">Lipid metabolism</keyword>
<evidence type="ECO:0000313" key="12">
    <source>
        <dbReference type="Proteomes" id="UP001634007"/>
    </source>
</evidence>
<evidence type="ECO:0000256" key="3">
    <source>
        <dbReference type="ARBA" id="ARBA00022679"/>
    </source>
</evidence>
<keyword evidence="5 9" id="KW-1133">Transmembrane helix</keyword>
<comment type="caution">
    <text evidence="11">The sequence shown here is derived from an EMBL/GenBank/DDBJ whole genome shotgun (WGS) entry which is preliminary data.</text>
</comment>
<dbReference type="GO" id="GO:0016746">
    <property type="term" value="F:acyltransferase activity"/>
    <property type="evidence" value="ECO:0007669"/>
    <property type="project" value="UniProtKB-KW"/>
</dbReference>
<sequence length="347" mass="38958">MEEEARNFISVWLTVLACVCYCYFVSSSLPPGKLRLFSLLPVFSLFAALPLRLSTVLPTGVTSFFVTWLASFKLLLFSFGKGPLSSSPGSHPDPSKSLFLFILFTCFPIKIRQAQDYPSPQTPKLPLNLPSKLLLFGISILVYDHQDKLLLQGHPKLVLLLYSCMLYLYVDMIMGLSNAAAHAVLGVELQMPSDEPYLSTSLRDFWGRRWNLTVTNALRHTVYKPLKSFLEPRLRAAWAAAAAVMAAFLVSGLMHELLYYYMTRARPTWEVTEFFVLQGLCVVVEVAAKAAVGERWRLSRAVSTPLTVGFVAATAMWLFFPQLIRNGADERAIKECKALVERLTPNF</sequence>
<dbReference type="GO" id="GO:0016020">
    <property type="term" value="C:membrane"/>
    <property type="evidence" value="ECO:0007669"/>
    <property type="project" value="UniProtKB-SubCell"/>
</dbReference>
<proteinExistence type="inferred from homology"/>
<keyword evidence="7 9" id="KW-0472">Membrane</keyword>
<dbReference type="EMBL" id="JBJKBG010000006">
    <property type="protein sequence ID" value="KAL3733396.1"/>
    <property type="molecule type" value="Genomic_DNA"/>
</dbReference>
<comment type="similarity">
    <text evidence="2">Belongs to the wax synthase family.</text>
</comment>
<keyword evidence="8" id="KW-0012">Acyltransferase</keyword>
<gene>
    <name evidence="11" type="ORF">ACJRO7_022856</name>
</gene>
<dbReference type="Proteomes" id="UP001634007">
    <property type="component" value="Unassembled WGS sequence"/>
</dbReference>
<accession>A0ABD3JZT9</accession>
<dbReference type="PANTHER" id="PTHR31595">
    <property type="entry name" value="LONG-CHAIN-ALCOHOL O-FATTY-ACYLTRANSFERASE 3-RELATED"/>
    <property type="match status" value="1"/>
</dbReference>
<feature type="domain" description="Wax synthase" evidence="10">
    <location>
        <begin position="194"/>
        <end position="276"/>
    </location>
</feature>
<evidence type="ECO:0000259" key="10">
    <source>
        <dbReference type="Pfam" id="PF13813"/>
    </source>
</evidence>
<dbReference type="PIRSF" id="PIRSF037006">
    <property type="entry name" value="Wax_synthase"/>
    <property type="match status" value="1"/>
</dbReference>
<feature type="transmembrane region" description="Helical" evidence="9">
    <location>
        <begin position="304"/>
        <end position="324"/>
    </location>
</feature>
<reference evidence="11 12" key="1">
    <citation type="submission" date="2024-11" db="EMBL/GenBank/DDBJ databases">
        <title>Chromosome-level genome assembly of Eucalyptus globulus Labill. provides insights into its genome evolution.</title>
        <authorList>
            <person name="Li X."/>
        </authorList>
    </citation>
    <scope>NUCLEOTIDE SEQUENCE [LARGE SCALE GENOMIC DNA]</scope>
    <source>
        <strain evidence="11">CL2024</strain>
        <tissue evidence="11">Fresh tender leaves</tissue>
    </source>
</reference>
<feature type="transmembrane region" description="Helical" evidence="9">
    <location>
        <begin position="59"/>
        <end position="77"/>
    </location>
</feature>
<comment type="subcellular location">
    <subcellularLocation>
        <location evidence="1">Membrane</location>
        <topology evidence="1">Multi-pass membrane protein</topology>
    </subcellularLocation>
</comment>
<evidence type="ECO:0000256" key="6">
    <source>
        <dbReference type="ARBA" id="ARBA00023098"/>
    </source>
</evidence>
<evidence type="ECO:0000256" key="9">
    <source>
        <dbReference type="SAM" id="Phobius"/>
    </source>
</evidence>
<dbReference type="Pfam" id="PF13813">
    <property type="entry name" value="MBOAT_2"/>
    <property type="match status" value="1"/>
</dbReference>
<evidence type="ECO:0000256" key="7">
    <source>
        <dbReference type="ARBA" id="ARBA00023136"/>
    </source>
</evidence>
<dbReference type="InterPro" id="IPR017088">
    <property type="entry name" value="Wax_synthase_Magnoliopsida"/>
</dbReference>
<evidence type="ECO:0000256" key="8">
    <source>
        <dbReference type="ARBA" id="ARBA00023315"/>
    </source>
</evidence>
<dbReference type="InterPro" id="IPR044851">
    <property type="entry name" value="Wax_synthase"/>
</dbReference>
<organism evidence="11 12">
    <name type="scientific">Eucalyptus globulus</name>
    <name type="common">Tasmanian blue gum</name>
    <dbReference type="NCBI Taxonomy" id="34317"/>
    <lineage>
        <taxon>Eukaryota</taxon>
        <taxon>Viridiplantae</taxon>
        <taxon>Streptophyta</taxon>
        <taxon>Embryophyta</taxon>
        <taxon>Tracheophyta</taxon>
        <taxon>Spermatophyta</taxon>
        <taxon>Magnoliopsida</taxon>
        <taxon>eudicotyledons</taxon>
        <taxon>Gunneridae</taxon>
        <taxon>Pentapetalae</taxon>
        <taxon>rosids</taxon>
        <taxon>malvids</taxon>
        <taxon>Myrtales</taxon>
        <taxon>Myrtaceae</taxon>
        <taxon>Myrtoideae</taxon>
        <taxon>Eucalypteae</taxon>
        <taxon>Eucalyptus</taxon>
    </lineage>
</organism>
<keyword evidence="4 9" id="KW-0812">Transmembrane</keyword>
<evidence type="ECO:0000256" key="1">
    <source>
        <dbReference type="ARBA" id="ARBA00004141"/>
    </source>
</evidence>
<dbReference type="GO" id="GO:0006629">
    <property type="term" value="P:lipid metabolic process"/>
    <property type="evidence" value="ECO:0007669"/>
    <property type="project" value="UniProtKB-KW"/>
</dbReference>
<evidence type="ECO:0000256" key="5">
    <source>
        <dbReference type="ARBA" id="ARBA00022989"/>
    </source>
</evidence>
<feature type="transmembrane region" description="Helical" evidence="9">
    <location>
        <begin position="157"/>
        <end position="181"/>
    </location>
</feature>
<evidence type="ECO:0000256" key="2">
    <source>
        <dbReference type="ARBA" id="ARBA00007282"/>
    </source>
</evidence>
<dbReference type="InterPro" id="IPR032805">
    <property type="entry name" value="Wax_synthase_dom"/>
</dbReference>
<keyword evidence="3" id="KW-0808">Transferase</keyword>
<name>A0ABD3JZT9_EUCGL</name>